<dbReference type="Proteomes" id="UP001589683">
    <property type="component" value="Unassembled WGS sequence"/>
</dbReference>
<gene>
    <name evidence="1" type="ORF">ACFFUT_11790</name>
</gene>
<dbReference type="PROSITE" id="PS51257">
    <property type="entry name" value="PROKAR_LIPOPROTEIN"/>
    <property type="match status" value="1"/>
</dbReference>
<protein>
    <recommendedName>
        <fullName evidence="3">Lipoprotein</fullName>
    </recommendedName>
</protein>
<accession>A0ABV5JG69</accession>
<evidence type="ECO:0000313" key="2">
    <source>
        <dbReference type="Proteomes" id="UP001589683"/>
    </source>
</evidence>
<reference evidence="1 2" key="1">
    <citation type="submission" date="2024-09" db="EMBL/GenBank/DDBJ databases">
        <authorList>
            <person name="Sun Q."/>
            <person name="Mori K."/>
        </authorList>
    </citation>
    <scope>NUCLEOTIDE SEQUENCE [LARGE SCALE GENOMIC DNA]</scope>
    <source>
        <strain evidence="1 2">CECT 8726</strain>
    </source>
</reference>
<proteinExistence type="predicted"/>
<evidence type="ECO:0000313" key="1">
    <source>
        <dbReference type="EMBL" id="MFB9232466.1"/>
    </source>
</evidence>
<name>A0ABV5JG69_9RHOB</name>
<dbReference type="RefSeq" id="WP_213887900.1">
    <property type="nucleotide sequence ID" value="NZ_JAGFNU010000002.1"/>
</dbReference>
<dbReference type="EMBL" id="JBHMEA010000039">
    <property type="protein sequence ID" value="MFB9232466.1"/>
    <property type="molecule type" value="Genomic_DNA"/>
</dbReference>
<organism evidence="1 2">
    <name type="scientific">Pseudohalocynthiibacter aestuariivivens</name>
    <dbReference type="NCBI Taxonomy" id="1591409"/>
    <lineage>
        <taxon>Bacteria</taxon>
        <taxon>Pseudomonadati</taxon>
        <taxon>Pseudomonadota</taxon>
        <taxon>Alphaproteobacteria</taxon>
        <taxon>Rhodobacterales</taxon>
        <taxon>Paracoccaceae</taxon>
        <taxon>Pseudohalocynthiibacter</taxon>
    </lineage>
</organism>
<sequence length="137" mass="14875">MKTTTIAFLVAATALAGCAKKSSDIKAAYISPLQYQNHSCGQIFTEAQHVSFRLAQAAGIQNQTANDDTGNMVGGILFWLPSFLFIKGNSEAAAEVARLKGHMEALEQANHQKHCNIPFRKVRVSGDPHVPDTSEEF</sequence>
<comment type="caution">
    <text evidence="1">The sequence shown here is derived from an EMBL/GenBank/DDBJ whole genome shotgun (WGS) entry which is preliminary data.</text>
</comment>
<keyword evidence="2" id="KW-1185">Reference proteome</keyword>
<evidence type="ECO:0008006" key="3">
    <source>
        <dbReference type="Google" id="ProtNLM"/>
    </source>
</evidence>